<dbReference type="Pfam" id="PF09792">
    <property type="entry name" value="But2"/>
    <property type="match status" value="1"/>
</dbReference>
<keyword evidence="12" id="KW-0472">Membrane</keyword>
<comment type="similarity">
    <text evidence="4">Belongs to the glycosyl hydrolase 17 family.</text>
</comment>
<feature type="signal peptide" evidence="22">
    <location>
        <begin position="1"/>
        <end position="18"/>
    </location>
</feature>
<evidence type="ECO:0000256" key="16">
    <source>
        <dbReference type="ARBA" id="ARBA00023316"/>
    </source>
</evidence>
<evidence type="ECO:0000313" key="26">
    <source>
        <dbReference type="Proteomes" id="UP000308768"/>
    </source>
</evidence>
<feature type="compositionally biased region" description="Low complexity" evidence="21">
    <location>
        <begin position="557"/>
        <end position="579"/>
    </location>
</feature>
<evidence type="ECO:0000256" key="10">
    <source>
        <dbReference type="ARBA" id="ARBA00022729"/>
    </source>
</evidence>
<keyword evidence="15" id="KW-0449">Lipoprotein</keyword>
<keyword evidence="14" id="KW-0119">Carbohydrate metabolism</keyword>
<evidence type="ECO:0000256" key="4">
    <source>
        <dbReference type="ARBA" id="ARBA00008773"/>
    </source>
</evidence>
<comment type="caution">
    <text evidence="24">The sequence shown here is derived from an EMBL/GenBank/DDBJ whole genome shotgun (WGS) entry which is preliminary data.</text>
</comment>
<evidence type="ECO:0000256" key="13">
    <source>
        <dbReference type="ARBA" id="ARBA00023180"/>
    </source>
</evidence>
<keyword evidence="17" id="KW-0624">Polysaccharide degradation</keyword>
<keyword evidence="9" id="KW-0336">GPI-anchor</keyword>
<evidence type="ECO:0000256" key="11">
    <source>
        <dbReference type="ARBA" id="ARBA00022801"/>
    </source>
</evidence>
<evidence type="ECO:0000256" key="17">
    <source>
        <dbReference type="ARBA" id="ARBA00023326"/>
    </source>
</evidence>
<dbReference type="AlphaFoldDB" id="A0A4U0WRH8"/>
<evidence type="ECO:0000256" key="19">
    <source>
        <dbReference type="ARBA" id="ARBA00032134"/>
    </source>
</evidence>
<evidence type="ECO:0000313" key="25">
    <source>
        <dbReference type="EMBL" id="TKA70377.1"/>
    </source>
</evidence>
<dbReference type="InterPro" id="IPR017853">
    <property type="entry name" value="GH"/>
</dbReference>
<dbReference type="EC" id="3.2.1.39" evidence="5"/>
<evidence type="ECO:0000313" key="24">
    <source>
        <dbReference type="EMBL" id="TKA66054.1"/>
    </source>
</evidence>
<dbReference type="OrthoDB" id="77201at2759"/>
<evidence type="ECO:0000256" key="8">
    <source>
        <dbReference type="ARBA" id="ARBA00022525"/>
    </source>
</evidence>
<organism evidence="24 26">
    <name type="scientific">Cryomyces minteri</name>
    <dbReference type="NCBI Taxonomy" id="331657"/>
    <lineage>
        <taxon>Eukaryota</taxon>
        <taxon>Fungi</taxon>
        <taxon>Dikarya</taxon>
        <taxon>Ascomycota</taxon>
        <taxon>Pezizomycotina</taxon>
        <taxon>Dothideomycetes</taxon>
        <taxon>Dothideomycetes incertae sedis</taxon>
        <taxon>Cryomyces</taxon>
    </lineage>
</organism>
<evidence type="ECO:0000256" key="15">
    <source>
        <dbReference type="ARBA" id="ARBA00023288"/>
    </source>
</evidence>
<evidence type="ECO:0000256" key="14">
    <source>
        <dbReference type="ARBA" id="ARBA00023277"/>
    </source>
</evidence>
<feature type="compositionally biased region" description="Low complexity" evidence="21">
    <location>
        <begin position="521"/>
        <end position="538"/>
    </location>
</feature>
<dbReference type="SUPFAM" id="SSF51445">
    <property type="entry name" value="(Trans)glycosidases"/>
    <property type="match status" value="1"/>
</dbReference>
<feature type="region of interest" description="Disordered" evidence="21">
    <location>
        <begin position="555"/>
        <end position="579"/>
    </location>
</feature>
<gene>
    <name evidence="25" type="ORF">B0A49_06937</name>
    <name evidence="24" type="ORF">B0A49_10289</name>
</gene>
<dbReference type="EMBL" id="NAJN01001065">
    <property type="protein sequence ID" value="TKA66054.1"/>
    <property type="molecule type" value="Genomic_DNA"/>
</dbReference>
<keyword evidence="7" id="KW-0134">Cell wall</keyword>
<feature type="domain" description="Ubiquitin 3 binding protein But2 C-terminal" evidence="23">
    <location>
        <begin position="612"/>
        <end position="752"/>
    </location>
</feature>
<proteinExistence type="inferred from homology"/>
<evidence type="ECO:0000256" key="12">
    <source>
        <dbReference type="ARBA" id="ARBA00023136"/>
    </source>
</evidence>
<evidence type="ECO:0000256" key="6">
    <source>
        <dbReference type="ARBA" id="ARBA00019762"/>
    </source>
</evidence>
<dbReference type="InterPro" id="IPR018620">
    <property type="entry name" value="Ubiquitin3-bd_protein_But2_C"/>
</dbReference>
<dbReference type="PANTHER" id="PTHR16631">
    <property type="entry name" value="GLUCAN 1,3-BETA-GLUCOSIDASE"/>
    <property type="match status" value="1"/>
</dbReference>
<evidence type="ECO:0000256" key="1">
    <source>
        <dbReference type="ARBA" id="ARBA00000382"/>
    </source>
</evidence>
<dbReference type="GO" id="GO:0009986">
    <property type="term" value="C:cell surface"/>
    <property type="evidence" value="ECO:0007669"/>
    <property type="project" value="TreeGrafter"/>
</dbReference>
<comment type="catalytic activity">
    <reaction evidence="1">
        <text>Hydrolysis of (1-&gt;3)-beta-D-glucosidic linkages in (1-&gt;3)-beta-D-glucans.</text>
        <dbReference type="EC" id="3.2.1.39"/>
    </reaction>
</comment>
<evidence type="ECO:0000256" key="22">
    <source>
        <dbReference type="SAM" id="SignalP"/>
    </source>
</evidence>
<evidence type="ECO:0000256" key="5">
    <source>
        <dbReference type="ARBA" id="ARBA00012780"/>
    </source>
</evidence>
<evidence type="ECO:0000256" key="7">
    <source>
        <dbReference type="ARBA" id="ARBA00022512"/>
    </source>
</evidence>
<evidence type="ECO:0000256" key="9">
    <source>
        <dbReference type="ARBA" id="ARBA00022622"/>
    </source>
</evidence>
<dbReference type="Proteomes" id="UP000308768">
    <property type="component" value="Unassembled WGS sequence"/>
</dbReference>
<accession>A0A4U0WRH8</accession>
<keyword evidence="13" id="KW-0325">Glycoprotein</keyword>
<evidence type="ECO:0000256" key="3">
    <source>
        <dbReference type="ARBA" id="ARBA00004609"/>
    </source>
</evidence>
<dbReference type="GO" id="GO:0005886">
    <property type="term" value="C:plasma membrane"/>
    <property type="evidence" value="ECO:0007669"/>
    <property type="project" value="UniProtKB-SubCell"/>
</dbReference>
<dbReference type="GO" id="GO:0071555">
    <property type="term" value="P:cell wall organization"/>
    <property type="evidence" value="ECO:0007669"/>
    <property type="project" value="UniProtKB-KW"/>
</dbReference>
<feature type="chain" id="PRO_5033451743" description="Probable glucan endo-1,3-beta-glucosidase eglC" evidence="22">
    <location>
        <begin position="19"/>
        <end position="762"/>
    </location>
</feature>
<dbReference type="STRING" id="331657.A0A4U0WRH8"/>
<protein>
    <recommendedName>
        <fullName evidence="6">Probable glucan endo-1,3-beta-glucosidase eglC</fullName>
        <ecNumber evidence="5">3.2.1.39</ecNumber>
    </recommendedName>
    <alternativeName>
        <fullName evidence="19">Endo-1,3-beta-glucanase eglC</fullName>
    </alternativeName>
    <alternativeName>
        <fullName evidence="20">Laminarinase eglC</fullName>
    </alternativeName>
</protein>
<dbReference type="InterPro" id="IPR050732">
    <property type="entry name" value="Beta-glucan_modifiers"/>
</dbReference>
<comment type="subcellular location">
    <subcellularLocation>
        <location evidence="3">Cell membrane</location>
        <topology evidence="3">Lipid-anchor</topology>
        <topology evidence="3">GPI-anchor</topology>
    </subcellularLocation>
    <subcellularLocation>
        <location evidence="2">Secreted</location>
        <location evidence="2">Cell wall</location>
    </subcellularLocation>
</comment>
<evidence type="ECO:0000256" key="20">
    <source>
        <dbReference type="ARBA" id="ARBA00032906"/>
    </source>
</evidence>
<evidence type="ECO:0000259" key="23">
    <source>
        <dbReference type="Pfam" id="PF09792"/>
    </source>
</evidence>
<dbReference type="GO" id="GO:0009277">
    <property type="term" value="C:fungal-type cell wall"/>
    <property type="evidence" value="ECO:0007669"/>
    <property type="project" value="TreeGrafter"/>
</dbReference>
<dbReference type="EMBL" id="NAJN01000650">
    <property type="protein sequence ID" value="TKA70377.1"/>
    <property type="molecule type" value="Genomic_DNA"/>
</dbReference>
<comment type="function">
    <text evidence="18">Glucanases play a role in cell expansion during growth, in cell-cell fusion during mating, and in spore release during sporulation. This enzyme may be involved in beta-glucan degradation and also function biosynthetically as a transglycosylase.</text>
</comment>
<keyword evidence="16" id="KW-0961">Cell wall biogenesis/degradation</keyword>
<keyword evidence="11" id="KW-0378">Hydrolase</keyword>
<feature type="region of interest" description="Disordered" evidence="21">
    <location>
        <begin position="514"/>
        <end position="538"/>
    </location>
</feature>
<evidence type="ECO:0000256" key="2">
    <source>
        <dbReference type="ARBA" id="ARBA00004191"/>
    </source>
</evidence>
<evidence type="ECO:0000256" key="21">
    <source>
        <dbReference type="SAM" id="MobiDB-lite"/>
    </source>
</evidence>
<dbReference type="GO" id="GO:0005576">
    <property type="term" value="C:extracellular region"/>
    <property type="evidence" value="ECO:0007669"/>
    <property type="project" value="TreeGrafter"/>
</dbReference>
<dbReference type="PANTHER" id="PTHR16631:SF13">
    <property type="entry name" value="GLUCAN ENDO-1,3-BETA-GLUCOSIDASE EGLC-RELATED"/>
    <property type="match status" value="1"/>
</dbReference>
<reference evidence="24 26" key="1">
    <citation type="submission" date="2017-03" db="EMBL/GenBank/DDBJ databases">
        <title>Genomes of endolithic fungi from Antarctica.</title>
        <authorList>
            <person name="Coleine C."/>
            <person name="Masonjones S."/>
            <person name="Stajich J.E."/>
        </authorList>
    </citation>
    <scope>NUCLEOTIDE SEQUENCE [LARGE SCALE GENOMIC DNA]</scope>
    <source>
        <strain evidence="24 26">CCFEE 5187</strain>
    </source>
</reference>
<dbReference type="GO" id="GO:0042973">
    <property type="term" value="F:glucan endo-1,3-beta-D-glucosidase activity"/>
    <property type="evidence" value="ECO:0007669"/>
    <property type="project" value="UniProtKB-EC"/>
</dbReference>
<name>A0A4U0WRH8_9PEZI</name>
<sequence length="762" mass="74787">MLTSTLVAVAASVATASAQVYKGFNYGSTFTNGAAKVQADFQNEFTTAQGLVGAPGFSSARLYTMIQGGTTNTPIEAIPAAIATKTTLLLGLWASAGQANFNNELAALSSAIKTYGTAFTDLIAGISVGSEDLYRISPTGIINLSGAGAQPADVANYIGQVRSLVAGTGASGKPIGHVDTWTAWVNSTNQAVINACDFIGMDAYPYFENTLANSIGNSRSQFFSAYDATIAAVGGKPVWVTETGWPVSGPTENQAVPSTANAKTYWDEVGCSLFGTTNTWWYVLQDAAPTTPSPSFGIVGSTLSTTPLYDLTCPAASSSSSAAASSATAASGASSASSVSVTSVSSASATTALPSVSQPDNTATGAGSSAAASSSAAVSSAAPASSKNAASSAPVASSSVFASSAAPASSKAAASSAASASSRVAVSSAAAASSSVAASSAPAASSKAASSAAPSSSAALASSSAPAVSSAAGGSAPAASSNAVASSASSAYTSVVSGTVTTYHTAHFTVSNCPSGSSATGHASAPAGRGSASAGSGSATVTTYHTAHLTVSNCPRGSSASGSSTAGSLSAPTGSPSQSVASTLATVTKTSASASNTASVSSCPADLSGSYEFPHLIVPVDSSAPDKAYGTSYNGKISSTVSSIFNFDIPASDAGKTCSLVFLLPAHDRLQTSAYTLTGSGGISVAELTAPATEQTTYNTVPKVAVELGTTQIKEGGAYVVTSHACGAGQRIAFEVKATGSLKLDFFQDYNPSPLGFYVRVC</sequence>
<dbReference type="GO" id="GO:0098552">
    <property type="term" value="C:side of membrane"/>
    <property type="evidence" value="ECO:0007669"/>
    <property type="project" value="UniProtKB-KW"/>
</dbReference>
<evidence type="ECO:0000256" key="18">
    <source>
        <dbReference type="ARBA" id="ARBA00025152"/>
    </source>
</evidence>
<dbReference type="FunFam" id="3.20.20.80:FF:000233">
    <property type="entry name" value="Probable glucan endo-1,3-beta-glucosidase eglC"/>
    <property type="match status" value="1"/>
</dbReference>
<keyword evidence="26" id="KW-1185">Reference proteome</keyword>
<keyword evidence="10 22" id="KW-0732">Signal</keyword>
<keyword evidence="8" id="KW-0964">Secreted</keyword>
<dbReference type="Gene3D" id="3.20.20.80">
    <property type="entry name" value="Glycosidases"/>
    <property type="match status" value="1"/>
</dbReference>
<dbReference type="GO" id="GO:0000272">
    <property type="term" value="P:polysaccharide catabolic process"/>
    <property type="evidence" value="ECO:0007669"/>
    <property type="project" value="UniProtKB-KW"/>
</dbReference>